<protein>
    <submittedName>
        <fullName evidence="1">Uncharacterized protein</fullName>
    </submittedName>
</protein>
<dbReference type="Proteomes" id="UP001059610">
    <property type="component" value="Unassembled WGS sequence"/>
</dbReference>
<dbReference type="EMBL" id="BRLJ01000003">
    <property type="protein sequence ID" value="GKX62782.1"/>
    <property type="molecule type" value="Genomic_DNA"/>
</dbReference>
<gene>
    <name evidence="1" type="ORF">SOASR032_13510</name>
</gene>
<name>A0ABQ5LIX3_9GAMM</name>
<sequence>MSLFGLLIDKLFLEARRAVPEETFIVGSAIVVNILISSSSELTPDEGKSVSPSIVMAMLCKGVKIPIPIIRLR</sequence>
<accession>A0ABQ5LIX3</accession>
<proteinExistence type="predicted"/>
<evidence type="ECO:0000313" key="1">
    <source>
        <dbReference type="EMBL" id="GKX62782.1"/>
    </source>
</evidence>
<organism evidence="1 2">
    <name type="scientific">Pragia fontium</name>
    <dbReference type="NCBI Taxonomy" id="82985"/>
    <lineage>
        <taxon>Bacteria</taxon>
        <taxon>Pseudomonadati</taxon>
        <taxon>Pseudomonadota</taxon>
        <taxon>Gammaproteobacteria</taxon>
        <taxon>Enterobacterales</taxon>
        <taxon>Budviciaceae</taxon>
        <taxon>Pragia</taxon>
    </lineage>
</organism>
<reference evidence="1" key="1">
    <citation type="submission" date="2022-06" db="EMBL/GenBank/DDBJ databases">
        <title>Draft genome sequences of Pragia fontium str. JCM24417.</title>
        <authorList>
            <person name="Wakabayashi Y."/>
            <person name="Kojima K."/>
        </authorList>
    </citation>
    <scope>NUCLEOTIDE SEQUENCE</scope>
    <source>
        <strain evidence="1">JCM 24417</strain>
    </source>
</reference>
<evidence type="ECO:0000313" key="2">
    <source>
        <dbReference type="Proteomes" id="UP001059610"/>
    </source>
</evidence>
<keyword evidence="2" id="KW-1185">Reference proteome</keyword>
<comment type="caution">
    <text evidence="1">The sequence shown here is derived from an EMBL/GenBank/DDBJ whole genome shotgun (WGS) entry which is preliminary data.</text>
</comment>